<dbReference type="RefSeq" id="WP_013795442.1">
    <property type="nucleotide sequence ID" value="NC_015559.1"/>
</dbReference>
<dbReference type="GO" id="GO:0005886">
    <property type="term" value="C:plasma membrane"/>
    <property type="evidence" value="ECO:0007669"/>
    <property type="project" value="TreeGrafter"/>
</dbReference>
<dbReference type="EC" id="2.7.7.65" evidence="2"/>
<evidence type="ECO:0000256" key="2">
    <source>
        <dbReference type="ARBA" id="ARBA00012528"/>
    </source>
</evidence>
<dbReference type="InterPro" id="IPR050469">
    <property type="entry name" value="Diguanylate_Cyclase"/>
</dbReference>
<dbReference type="InterPro" id="IPR029787">
    <property type="entry name" value="Nucleotide_cyclase"/>
</dbReference>
<evidence type="ECO:0000256" key="4">
    <source>
        <dbReference type="SAM" id="Coils"/>
    </source>
</evidence>
<proteinExistence type="predicted"/>
<feature type="transmembrane region" description="Helical" evidence="5">
    <location>
        <begin position="182"/>
        <end position="206"/>
    </location>
</feature>
<dbReference type="InterPro" id="IPR000160">
    <property type="entry name" value="GGDEF_dom"/>
</dbReference>
<evidence type="ECO:0000256" key="1">
    <source>
        <dbReference type="ARBA" id="ARBA00001946"/>
    </source>
</evidence>
<name>F6CSX6_MARPP</name>
<dbReference type="HOGENOM" id="CLU_719246_0_0_6"/>
<dbReference type="Proteomes" id="UP000009230">
    <property type="component" value="Chromosome"/>
</dbReference>
<keyword evidence="4" id="KW-0175">Coiled coil</keyword>
<keyword evidence="5" id="KW-0812">Transmembrane</keyword>
<dbReference type="SUPFAM" id="SSF55073">
    <property type="entry name" value="Nucleotide cyclase"/>
    <property type="match status" value="1"/>
</dbReference>
<dbReference type="CDD" id="cd01949">
    <property type="entry name" value="GGDEF"/>
    <property type="match status" value="1"/>
</dbReference>
<dbReference type="eggNOG" id="COG3706">
    <property type="taxonomic scope" value="Bacteria"/>
</dbReference>
<keyword evidence="8" id="KW-1185">Reference proteome</keyword>
<dbReference type="GO" id="GO:0052621">
    <property type="term" value="F:diguanylate cyclase activity"/>
    <property type="evidence" value="ECO:0007669"/>
    <property type="project" value="UniProtKB-EC"/>
</dbReference>
<organism evidence="7 8">
    <name type="scientific">Marinomonas posidonica (strain CECT 7376 / NCIMB 14433 / IVIA-Po-181)</name>
    <dbReference type="NCBI Taxonomy" id="491952"/>
    <lineage>
        <taxon>Bacteria</taxon>
        <taxon>Pseudomonadati</taxon>
        <taxon>Pseudomonadota</taxon>
        <taxon>Gammaproteobacteria</taxon>
        <taxon>Oceanospirillales</taxon>
        <taxon>Oceanospirillaceae</taxon>
        <taxon>Marinomonas</taxon>
    </lineage>
</organism>
<dbReference type="PANTHER" id="PTHR45138">
    <property type="entry name" value="REGULATORY COMPONENTS OF SENSORY TRANSDUCTION SYSTEM"/>
    <property type="match status" value="1"/>
</dbReference>
<evidence type="ECO:0000313" key="8">
    <source>
        <dbReference type="Proteomes" id="UP000009230"/>
    </source>
</evidence>
<reference evidence="7 8" key="1">
    <citation type="journal article" date="2012" name="Stand. Genomic Sci.">
        <title>Complete genome sequence of Marinomonas posidonica type strain (IVIA-Po-181(T)).</title>
        <authorList>
            <person name="Lucas-Elio P."/>
            <person name="Goodwin L."/>
            <person name="Woyke T."/>
            <person name="Pitluck S."/>
            <person name="Nolan M."/>
            <person name="Kyrpides N.C."/>
            <person name="Detter J.C."/>
            <person name="Copeland A."/>
            <person name="Lu M."/>
            <person name="Bruce D."/>
            <person name="Detter C."/>
            <person name="Tapia R."/>
            <person name="Han S."/>
            <person name="Land M.L."/>
            <person name="Ivanova N."/>
            <person name="Mikhailova N."/>
            <person name="Johnston A.W."/>
            <person name="Sanchez-Amat A."/>
        </authorList>
    </citation>
    <scope>NUCLEOTIDE SEQUENCE [LARGE SCALE GENOMIC DNA]</scope>
    <source>
        <strain evidence="8">CECT 7376 / NCIMB 14433 / IVIA-Po-181</strain>
    </source>
</reference>
<dbReference type="PROSITE" id="PS50887">
    <property type="entry name" value="GGDEF"/>
    <property type="match status" value="1"/>
</dbReference>
<evidence type="ECO:0000259" key="6">
    <source>
        <dbReference type="PROSITE" id="PS50887"/>
    </source>
</evidence>
<dbReference type="SMART" id="SM00267">
    <property type="entry name" value="GGDEF"/>
    <property type="match status" value="1"/>
</dbReference>
<protein>
    <recommendedName>
        <fullName evidence="2">diguanylate cyclase</fullName>
        <ecNumber evidence="2">2.7.7.65</ecNumber>
    </recommendedName>
</protein>
<evidence type="ECO:0000313" key="7">
    <source>
        <dbReference type="EMBL" id="AEF53966.1"/>
    </source>
</evidence>
<gene>
    <name evidence="7" type="ordered locus">Mar181_0916</name>
</gene>
<dbReference type="Gene3D" id="3.30.70.270">
    <property type="match status" value="1"/>
</dbReference>
<comment type="catalytic activity">
    <reaction evidence="3">
        <text>2 GTP = 3',3'-c-di-GMP + 2 diphosphate</text>
        <dbReference type="Rhea" id="RHEA:24898"/>
        <dbReference type="ChEBI" id="CHEBI:33019"/>
        <dbReference type="ChEBI" id="CHEBI:37565"/>
        <dbReference type="ChEBI" id="CHEBI:58805"/>
        <dbReference type="EC" id="2.7.7.65"/>
    </reaction>
</comment>
<keyword evidence="5" id="KW-0472">Membrane</keyword>
<feature type="domain" description="GGDEF" evidence="6">
    <location>
        <begin position="246"/>
        <end position="384"/>
    </location>
</feature>
<feature type="transmembrane region" description="Helical" evidence="5">
    <location>
        <begin position="12"/>
        <end position="31"/>
    </location>
</feature>
<sequence length="386" mass="44473">MRLLKSYPIKFVIIPMVIMALVLLTIGLWRFQQDIKDIHKRIGITPHEIRYQLQQSSLQVALINQEINLTKQYQVQNDKQDLLNRAKQLKSRIENIRVIWRRLESDLDKTDLQDELNTFENHLDTLMKLLTTHDLNSSENFPKIFSELQQVKIVSAAMYSHGSAFIRDHIDRYVKKLSKITMAINTLILIFILVLAALSYALVLIFKQKNELNKLSVEDPLTGLYNRRQFNLHLAHDVSEYKAQQSPFSLMIFDIDYFKLFNDHLGHIAGDQALQLISEHLKALKKTETKIEFYRVGGEEFACLCHEQDCTKTQGIAEKIRASIETLNIEHTISKVSDNLTISIGIASALSLEELNPDSIYSVADQALYEAKKRGRNQVYSAQKTS</sequence>
<dbReference type="STRING" id="491952.Mar181_0916"/>
<dbReference type="KEGG" id="mpc:Mar181_0916"/>
<dbReference type="Pfam" id="PF00990">
    <property type="entry name" value="GGDEF"/>
    <property type="match status" value="1"/>
</dbReference>
<dbReference type="AlphaFoldDB" id="F6CSX6"/>
<dbReference type="EMBL" id="CP002771">
    <property type="protein sequence ID" value="AEF53966.1"/>
    <property type="molecule type" value="Genomic_DNA"/>
</dbReference>
<feature type="coiled-coil region" evidence="4">
    <location>
        <begin position="79"/>
        <end position="129"/>
    </location>
</feature>
<dbReference type="PANTHER" id="PTHR45138:SF9">
    <property type="entry name" value="DIGUANYLATE CYCLASE DGCM-RELATED"/>
    <property type="match status" value="1"/>
</dbReference>
<dbReference type="GO" id="GO:0043709">
    <property type="term" value="P:cell adhesion involved in single-species biofilm formation"/>
    <property type="evidence" value="ECO:0007669"/>
    <property type="project" value="TreeGrafter"/>
</dbReference>
<dbReference type="InterPro" id="IPR043128">
    <property type="entry name" value="Rev_trsase/Diguanyl_cyclase"/>
</dbReference>
<evidence type="ECO:0000256" key="3">
    <source>
        <dbReference type="ARBA" id="ARBA00034247"/>
    </source>
</evidence>
<comment type="cofactor">
    <cofactor evidence="1">
        <name>Mg(2+)</name>
        <dbReference type="ChEBI" id="CHEBI:18420"/>
    </cofactor>
</comment>
<dbReference type="NCBIfam" id="TIGR00254">
    <property type="entry name" value="GGDEF"/>
    <property type="match status" value="1"/>
</dbReference>
<accession>F6CSX6</accession>
<evidence type="ECO:0000256" key="5">
    <source>
        <dbReference type="SAM" id="Phobius"/>
    </source>
</evidence>
<keyword evidence="5" id="KW-1133">Transmembrane helix</keyword>
<dbReference type="FunFam" id="3.30.70.270:FF:000001">
    <property type="entry name" value="Diguanylate cyclase domain protein"/>
    <property type="match status" value="1"/>
</dbReference>
<dbReference type="OrthoDB" id="9812260at2"/>
<dbReference type="GO" id="GO:1902201">
    <property type="term" value="P:negative regulation of bacterial-type flagellum-dependent cell motility"/>
    <property type="evidence" value="ECO:0007669"/>
    <property type="project" value="TreeGrafter"/>
</dbReference>